<dbReference type="SUPFAM" id="SSF53756">
    <property type="entry name" value="UDP-Glycosyltransferase/glycogen phosphorylase"/>
    <property type="match status" value="1"/>
</dbReference>
<name>A0A1G1VQH3_9BACT</name>
<dbReference type="EMBL" id="MHCH01000017">
    <property type="protein sequence ID" value="OGY17630.1"/>
    <property type="molecule type" value="Genomic_DNA"/>
</dbReference>
<dbReference type="AlphaFoldDB" id="A0A1G1VQH3"/>
<evidence type="ECO:0008006" key="6">
    <source>
        <dbReference type="Google" id="ProtNLM"/>
    </source>
</evidence>
<dbReference type="Pfam" id="PF00534">
    <property type="entry name" value="Glycos_transf_1"/>
    <property type="match status" value="1"/>
</dbReference>
<dbReference type="PANTHER" id="PTHR46401">
    <property type="entry name" value="GLYCOSYLTRANSFERASE WBBK-RELATED"/>
    <property type="match status" value="1"/>
</dbReference>
<reference evidence="4 5" key="1">
    <citation type="journal article" date="2016" name="Nat. Commun.">
        <title>Thousands of microbial genomes shed light on interconnected biogeochemical processes in an aquifer system.</title>
        <authorList>
            <person name="Anantharaman K."/>
            <person name="Brown C.T."/>
            <person name="Hug L.A."/>
            <person name="Sharon I."/>
            <person name="Castelle C.J."/>
            <person name="Probst A.J."/>
            <person name="Thomas B.C."/>
            <person name="Singh A."/>
            <person name="Wilkins M.J."/>
            <person name="Karaoz U."/>
            <person name="Brodie E.L."/>
            <person name="Williams K.H."/>
            <person name="Hubbard S.S."/>
            <person name="Banfield J.F."/>
        </authorList>
    </citation>
    <scope>NUCLEOTIDE SEQUENCE [LARGE SCALE GENOMIC DNA]</scope>
</reference>
<dbReference type="InterPro" id="IPR028098">
    <property type="entry name" value="Glyco_trans_4-like_N"/>
</dbReference>
<dbReference type="CDD" id="cd03809">
    <property type="entry name" value="GT4_MtfB-like"/>
    <property type="match status" value="1"/>
</dbReference>
<evidence type="ECO:0000256" key="1">
    <source>
        <dbReference type="ARBA" id="ARBA00022679"/>
    </source>
</evidence>
<comment type="caution">
    <text evidence="4">The sequence shown here is derived from an EMBL/GenBank/DDBJ whole genome shotgun (WGS) entry which is preliminary data.</text>
</comment>
<dbReference type="InterPro" id="IPR001296">
    <property type="entry name" value="Glyco_trans_1"/>
</dbReference>
<dbReference type="Proteomes" id="UP000177324">
    <property type="component" value="Unassembled WGS sequence"/>
</dbReference>
<keyword evidence="1" id="KW-0808">Transferase</keyword>
<dbReference type="GO" id="GO:0016757">
    <property type="term" value="F:glycosyltransferase activity"/>
    <property type="evidence" value="ECO:0007669"/>
    <property type="project" value="InterPro"/>
</dbReference>
<dbReference type="Pfam" id="PF13439">
    <property type="entry name" value="Glyco_transf_4"/>
    <property type="match status" value="1"/>
</dbReference>
<organism evidence="4 5">
    <name type="scientific">Candidatus Chisholmbacteria bacterium RIFCSPHIGHO2_01_FULL_48_12</name>
    <dbReference type="NCBI Taxonomy" id="1797589"/>
    <lineage>
        <taxon>Bacteria</taxon>
        <taxon>Candidatus Chisholmiibacteriota</taxon>
    </lineage>
</organism>
<dbReference type="Gene3D" id="3.40.50.2000">
    <property type="entry name" value="Glycogen Phosphorylase B"/>
    <property type="match status" value="2"/>
</dbReference>
<evidence type="ECO:0000313" key="5">
    <source>
        <dbReference type="Proteomes" id="UP000177324"/>
    </source>
</evidence>
<accession>A0A1G1VQH3</accession>
<protein>
    <recommendedName>
        <fullName evidence="6">Glycosyl transferase family 1 domain-containing protein</fullName>
    </recommendedName>
</protein>
<dbReference type="GO" id="GO:0009103">
    <property type="term" value="P:lipopolysaccharide biosynthetic process"/>
    <property type="evidence" value="ECO:0007669"/>
    <property type="project" value="TreeGrafter"/>
</dbReference>
<gene>
    <name evidence="4" type="ORF">A2784_03995</name>
</gene>
<dbReference type="STRING" id="1797589.A2784_03995"/>
<proteinExistence type="predicted"/>
<evidence type="ECO:0000259" key="3">
    <source>
        <dbReference type="Pfam" id="PF13439"/>
    </source>
</evidence>
<dbReference type="PANTHER" id="PTHR46401:SF2">
    <property type="entry name" value="GLYCOSYLTRANSFERASE WBBK-RELATED"/>
    <property type="match status" value="1"/>
</dbReference>
<evidence type="ECO:0000259" key="2">
    <source>
        <dbReference type="Pfam" id="PF00534"/>
    </source>
</evidence>
<feature type="domain" description="Glycosyltransferase subfamily 4-like N-terminal" evidence="3">
    <location>
        <begin position="16"/>
        <end position="175"/>
    </location>
</feature>
<sequence>MRIGIDARLYGLEHAGIGRYVMHLVKELQQLDTTNEHVLFLGQDDYDTLKFPAHWTKVLADVRHYTLKEQLTLPQLIKSTHVDLMHFPHFNVPLFYSEPFVVTIHDLLWHEFKGFNVTTLNPLIYFLKYGGYRLVVNHALVQARHILVPSFWVRQKLIDQFGLPGNKITVTYEGIASTFSTNVKTSQPKIPFVVYTGSAYPHKNLRLLFEAIKLINQKGVVLSLAIVSSRSVFLDELKAYVHREHLRPYVKFTGFLTDQDLRLLYGQATALVHPSLSEGFGLTGLEAMAANLPVLASRAGSLPEIYQDAALYFDPRDPADLTAKLTQLLTDPQLVADLRAKGRQLARTYSWSTTAQKTLEVYQKVL</sequence>
<feature type="domain" description="Glycosyl transferase family 1" evidence="2">
    <location>
        <begin position="186"/>
        <end position="344"/>
    </location>
</feature>
<evidence type="ECO:0000313" key="4">
    <source>
        <dbReference type="EMBL" id="OGY17630.1"/>
    </source>
</evidence>